<keyword evidence="1" id="KW-1133">Transmembrane helix</keyword>
<gene>
    <name evidence="2" type="ORF">SAMN02927921_03158</name>
</gene>
<accession>A0A1K1R4M9</accession>
<evidence type="ECO:0000313" key="2">
    <source>
        <dbReference type="EMBL" id="SFW67072.1"/>
    </source>
</evidence>
<dbReference type="Proteomes" id="UP000182248">
    <property type="component" value="Unassembled WGS sequence"/>
</dbReference>
<keyword evidence="1" id="KW-0812">Transmembrane</keyword>
<dbReference type="AlphaFoldDB" id="A0A1K1R4M9"/>
<reference evidence="2 3" key="1">
    <citation type="submission" date="2016-11" db="EMBL/GenBank/DDBJ databases">
        <authorList>
            <person name="Jaros S."/>
            <person name="Januszkiewicz K."/>
            <person name="Wedrychowicz H."/>
        </authorList>
    </citation>
    <scope>NUCLEOTIDE SEQUENCE [LARGE SCALE GENOMIC DNA]</scope>
    <source>
        <strain evidence="2 3">CGMCC 1.12145</strain>
    </source>
</reference>
<evidence type="ECO:0000256" key="1">
    <source>
        <dbReference type="SAM" id="Phobius"/>
    </source>
</evidence>
<keyword evidence="3" id="KW-1185">Reference proteome</keyword>
<protein>
    <submittedName>
        <fullName evidence="2">Uncharacterized protein</fullName>
    </submittedName>
</protein>
<organism evidence="2 3">
    <name type="scientific">Sinomicrobium oceani</name>
    <dbReference type="NCBI Taxonomy" id="1150368"/>
    <lineage>
        <taxon>Bacteria</taxon>
        <taxon>Pseudomonadati</taxon>
        <taxon>Bacteroidota</taxon>
        <taxon>Flavobacteriia</taxon>
        <taxon>Flavobacteriales</taxon>
        <taxon>Flavobacteriaceae</taxon>
        <taxon>Sinomicrobium</taxon>
    </lineage>
</organism>
<keyword evidence="1" id="KW-0472">Membrane</keyword>
<evidence type="ECO:0000313" key="3">
    <source>
        <dbReference type="Proteomes" id="UP000182248"/>
    </source>
</evidence>
<dbReference type="EMBL" id="FPJE01000019">
    <property type="protein sequence ID" value="SFW67072.1"/>
    <property type="molecule type" value="Genomic_DNA"/>
</dbReference>
<name>A0A1K1R4M9_9FLAO</name>
<sequence>MGENYIFNNYRLMTRKGISSLFVGPVSFSVFLLAYSVKEIYPIFHIINVGNIVFGEAPQQ</sequence>
<proteinExistence type="predicted"/>
<feature type="transmembrane region" description="Helical" evidence="1">
    <location>
        <begin position="17"/>
        <end position="37"/>
    </location>
</feature>